<dbReference type="InterPro" id="IPR005537">
    <property type="entry name" value="RAMP_III_fam"/>
</dbReference>
<name>A0ABQ6LTF3_9RHOB</name>
<reference evidence="3 4" key="1">
    <citation type="submission" date="2023-04" db="EMBL/GenBank/DDBJ databases">
        <title>Marinoamorphus aggregata gen. nov., sp. Nov., isolate from tissue of brittle star Ophioplocus japonicus.</title>
        <authorList>
            <person name="Kawano K."/>
            <person name="Sawayama S."/>
            <person name="Nakagawa S."/>
        </authorList>
    </citation>
    <scope>NUCLEOTIDE SEQUENCE [LARGE SCALE GENOMIC DNA]</scope>
    <source>
        <strain evidence="3 4">NKW23</strain>
    </source>
</reference>
<gene>
    <name evidence="3" type="ORF">LNKW23_45660</name>
</gene>
<evidence type="ECO:0000313" key="4">
    <source>
        <dbReference type="Proteomes" id="UP001239909"/>
    </source>
</evidence>
<sequence length="586" mass="62386">MTLYWRLPVSVTVISPWAIPGDEAAGTGQDIRLARDAKKRLILPGTHVKGHLRAALEAMAEETHIARSRIAELLGSESSARGPDWTDANVPHRGSVSVGDLAICACTPEPPATGSDAPWVGDPAVRIEIDEDLGSVREGNLLFVECPFSFGTEVTFAGDILLRASEDAAKTRELIARAAERVFAIGGMKSVGYGRVKPGSWKIGAPAAVRPADAEPTAARLTIEWQIDRPFLVNASRESGNLVIGDEIIPGGAIKGALAALMARSTIAPEQLSAIRISHAFPASDSAPTAWRRPIPLSISIASGSAWCHLLGDVETKREPHRFQGDWKEAERAAVKTALGWPDVEPEKAGRSRTAIDAETLGARYIDEDQAVASAVAGQEGGQLFSAIAVRPGGHRWVGEIAGDAAVLQQVLAIAKIGIPWLGKTQAIITATSWQPAAAASVLEPGSYYNLCLITEAALLNPEDLRKGTTLFDAYASTLARLGLKLERSFTREELRGGYLALRYPPESGGYSPWLVTLPGSVLRVSVEDAALAAQVLAHGLPPADCYSEDWQRTPFLRENGYGQVCHDLVDHATLARGLSLKGAGT</sequence>
<dbReference type="Pfam" id="PF03787">
    <property type="entry name" value="RAMPs"/>
    <property type="match status" value="1"/>
</dbReference>
<accession>A0ABQ6LTF3</accession>
<keyword evidence="1" id="KW-0051">Antiviral defense</keyword>
<feature type="domain" description="CRISPR type III-associated protein" evidence="2">
    <location>
        <begin position="11"/>
        <end position="197"/>
    </location>
</feature>
<keyword evidence="4" id="KW-1185">Reference proteome</keyword>
<protein>
    <submittedName>
        <fullName evidence="3">Type III-B CRISPR module-associated Cmr3 family protein</fullName>
    </submittedName>
</protein>
<comment type="caution">
    <text evidence="3">The sequence shown here is derived from an EMBL/GenBank/DDBJ whole genome shotgun (WGS) entry which is preliminary data.</text>
</comment>
<dbReference type="RefSeq" id="WP_285674652.1">
    <property type="nucleotide sequence ID" value="NZ_BSYI01000061.1"/>
</dbReference>
<dbReference type="EMBL" id="BSYI01000061">
    <property type="protein sequence ID" value="GMG85346.1"/>
    <property type="molecule type" value="Genomic_DNA"/>
</dbReference>
<evidence type="ECO:0000259" key="2">
    <source>
        <dbReference type="Pfam" id="PF03787"/>
    </source>
</evidence>
<dbReference type="Proteomes" id="UP001239909">
    <property type="component" value="Unassembled WGS sequence"/>
</dbReference>
<organism evidence="3 4">
    <name type="scientific">Paralimibaculum aggregatum</name>
    <dbReference type="NCBI Taxonomy" id="3036245"/>
    <lineage>
        <taxon>Bacteria</taxon>
        <taxon>Pseudomonadati</taxon>
        <taxon>Pseudomonadota</taxon>
        <taxon>Alphaproteobacteria</taxon>
        <taxon>Rhodobacterales</taxon>
        <taxon>Paracoccaceae</taxon>
        <taxon>Paralimibaculum</taxon>
    </lineage>
</organism>
<evidence type="ECO:0000313" key="3">
    <source>
        <dbReference type="EMBL" id="GMG85346.1"/>
    </source>
</evidence>
<dbReference type="CDD" id="cd09726">
    <property type="entry name" value="RAMP_I_III"/>
    <property type="match status" value="1"/>
</dbReference>
<proteinExistence type="predicted"/>
<evidence type="ECO:0000256" key="1">
    <source>
        <dbReference type="ARBA" id="ARBA00023118"/>
    </source>
</evidence>